<dbReference type="InterPro" id="IPR001841">
    <property type="entry name" value="Znf_RING"/>
</dbReference>
<dbReference type="InterPro" id="IPR001680">
    <property type="entry name" value="WD40_rpt"/>
</dbReference>
<organism evidence="9 10">
    <name type="scientific">Momordica charantia</name>
    <name type="common">Bitter gourd</name>
    <name type="synonym">Balsam pear</name>
    <dbReference type="NCBI Taxonomy" id="3673"/>
    <lineage>
        <taxon>Eukaryota</taxon>
        <taxon>Viridiplantae</taxon>
        <taxon>Streptophyta</taxon>
        <taxon>Embryophyta</taxon>
        <taxon>Tracheophyta</taxon>
        <taxon>Spermatophyta</taxon>
        <taxon>Magnoliopsida</taxon>
        <taxon>eudicotyledons</taxon>
        <taxon>Gunneridae</taxon>
        <taxon>Pentapetalae</taxon>
        <taxon>rosids</taxon>
        <taxon>fabids</taxon>
        <taxon>Cucurbitales</taxon>
        <taxon>Cucurbitaceae</taxon>
        <taxon>Momordiceae</taxon>
        <taxon>Momordica</taxon>
    </lineage>
</organism>
<dbReference type="InterPro" id="IPR015943">
    <property type="entry name" value="WD40/YVTN_repeat-like_dom_sf"/>
</dbReference>
<evidence type="ECO:0000256" key="6">
    <source>
        <dbReference type="PROSITE-ProRule" id="PRU00175"/>
    </source>
</evidence>
<keyword evidence="4 6" id="KW-0863">Zinc-finger</keyword>
<dbReference type="Proteomes" id="UP000504603">
    <property type="component" value="Unplaced"/>
</dbReference>
<dbReference type="SUPFAM" id="SSF56112">
    <property type="entry name" value="Protein kinase-like (PK-like)"/>
    <property type="match status" value="1"/>
</dbReference>
<evidence type="ECO:0000256" key="1">
    <source>
        <dbReference type="ARBA" id="ARBA00022574"/>
    </source>
</evidence>
<keyword evidence="3" id="KW-0677">Repeat</keyword>
<proteinExistence type="predicted"/>
<keyword evidence="2" id="KW-0479">Metal-binding</keyword>
<gene>
    <name evidence="10" type="primary">LOC111010782</name>
</gene>
<reference evidence="10" key="1">
    <citation type="submission" date="2025-08" db="UniProtKB">
        <authorList>
            <consortium name="RefSeq"/>
        </authorList>
    </citation>
    <scope>IDENTIFICATION</scope>
    <source>
        <strain evidence="10">OHB3-1</strain>
    </source>
</reference>
<dbReference type="Gene3D" id="1.10.510.10">
    <property type="entry name" value="Transferase(Phosphotransferase) domain 1"/>
    <property type="match status" value="1"/>
</dbReference>
<dbReference type="InterPro" id="IPR020472">
    <property type="entry name" value="WD40_PAC1"/>
</dbReference>
<feature type="domain" description="RING-type" evidence="8">
    <location>
        <begin position="6"/>
        <end position="51"/>
    </location>
</feature>
<dbReference type="AlphaFoldDB" id="A0A6J1CH26"/>
<dbReference type="OrthoDB" id="674604at2759"/>
<protein>
    <submittedName>
        <fullName evidence="10">Uncharacterized protein LOC111010782 isoform X1</fullName>
    </submittedName>
</protein>
<dbReference type="PROSITE" id="PS50082">
    <property type="entry name" value="WD_REPEATS_2"/>
    <property type="match status" value="2"/>
</dbReference>
<dbReference type="SUPFAM" id="SSF57850">
    <property type="entry name" value="RING/U-box"/>
    <property type="match status" value="1"/>
</dbReference>
<dbReference type="GO" id="GO:0008270">
    <property type="term" value="F:zinc ion binding"/>
    <property type="evidence" value="ECO:0007669"/>
    <property type="project" value="UniProtKB-KW"/>
</dbReference>
<dbReference type="SMART" id="SM00320">
    <property type="entry name" value="WD40"/>
    <property type="match status" value="7"/>
</dbReference>
<dbReference type="KEGG" id="mcha:111010782"/>
<evidence type="ECO:0000256" key="4">
    <source>
        <dbReference type="ARBA" id="ARBA00022771"/>
    </source>
</evidence>
<keyword evidence="9" id="KW-1185">Reference proteome</keyword>
<dbReference type="Gene3D" id="3.30.40.10">
    <property type="entry name" value="Zinc/RING finger domain, C3HC4 (zinc finger)"/>
    <property type="match status" value="1"/>
</dbReference>
<dbReference type="Pfam" id="PF13445">
    <property type="entry name" value="zf-RING_UBOX"/>
    <property type="match status" value="1"/>
</dbReference>
<evidence type="ECO:0000313" key="9">
    <source>
        <dbReference type="Proteomes" id="UP000504603"/>
    </source>
</evidence>
<dbReference type="InterPro" id="IPR044715">
    <property type="entry name" value="WDR86-like"/>
</dbReference>
<feature type="repeat" description="WD" evidence="7">
    <location>
        <begin position="540"/>
        <end position="579"/>
    </location>
</feature>
<dbReference type="Gene3D" id="2.130.10.10">
    <property type="entry name" value="YVTN repeat-like/Quinoprotein amine dehydrogenase"/>
    <property type="match status" value="2"/>
</dbReference>
<dbReference type="PANTHER" id="PTHR44489">
    <property type="match status" value="1"/>
</dbReference>
<evidence type="ECO:0000256" key="3">
    <source>
        <dbReference type="ARBA" id="ARBA00022737"/>
    </source>
</evidence>
<keyword evidence="5" id="KW-0862">Zinc</keyword>
<dbReference type="PRINTS" id="PR00320">
    <property type="entry name" value="GPROTEINBRPT"/>
</dbReference>
<dbReference type="GeneID" id="111010782"/>
<evidence type="ECO:0000256" key="5">
    <source>
        <dbReference type="ARBA" id="ARBA00022833"/>
    </source>
</evidence>
<dbReference type="InterPro" id="IPR013083">
    <property type="entry name" value="Znf_RING/FYVE/PHD"/>
</dbReference>
<dbReference type="PANTHER" id="PTHR44489:SF11">
    <property type="entry name" value="WD REPEAT DOMAIN 86"/>
    <property type="match status" value="1"/>
</dbReference>
<evidence type="ECO:0000313" key="10">
    <source>
        <dbReference type="RefSeq" id="XP_022140028.1"/>
    </source>
</evidence>
<dbReference type="CDD" id="cd16587">
    <property type="entry name" value="RING-HC_TRIM32_C-VII"/>
    <property type="match status" value="1"/>
</dbReference>
<keyword evidence="1 7" id="KW-0853">WD repeat</keyword>
<dbReference type="SUPFAM" id="SSF50978">
    <property type="entry name" value="WD40 repeat-like"/>
    <property type="match status" value="1"/>
</dbReference>
<dbReference type="PROSITE" id="PS50089">
    <property type="entry name" value="ZF_RING_2"/>
    <property type="match status" value="1"/>
</dbReference>
<accession>A0A6J1CH26</accession>
<evidence type="ECO:0000256" key="2">
    <source>
        <dbReference type="ARBA" id="ARBA00022723"/>
    </source>
</evidence>
<dbReference type="InterPro" id="IPR036322">
    <property type="entry name" value="WD40_repeat_dom_sf"/>
</dbReference>
<evidence type="ECO:0000259" key="8">
    <source>
        <dbReference type="PROSITE" id="PS50089"/>
    </source>
</evidence>
<sequence length="831" mass="92269">MEFPECPVCLQTYDGDCTVPRVLACGHSACGACLENLPQRYPETIRCPACTVLVKFPAQGASALPKNIELLRLCPQQSADVEISRKTDKRPLDQNYGLFPQLWSDEFYKTWRRWILPHGSVSIERRYGDDEIEKLLLGRVCHVSDSGSSSPIRVREDRTVSLVRVVSLPCLNSDAVLKFSYTSMVLKCLSELKDGERNELVLILEAGIMNGGRVCRTYGLWGNLEDGFLYLVCGRGKENLTERINNWIKKLDIRNKVGLNNDEMRGFAMIAIELCEAIMAMHSLGLSIGFLGLSCFSADEFGSICVDLNEVLVMGSTVRETMVGTVSTKSKIDLKELGILISNLIKKEAFVSPEVLLKLLHKEGVVLECGTTLCSVGNKCDIWSLVFVLLSLLLGKDCLIETLGTLDEVHSDCDCSAFYGSWMEKVNSCLVMKLGSEYASLRQALCESLNFDPENRPWVVELLRCFRVLIVSPELDALASLKLAINEYDAAHCLVLGDLIQLPDELIETQRDDTCQTGEEKIIKDFVDGLSVGMVKSKDMLGHRDCVTGFVVGGEYLFSSSYDKTVQAWSLQDFSHLHTFTGHEHRVTDLVYVAEEQPLCVSADIGGGIYVWSIALPLKQDPLKKWYEEKDWRYDGIHALTYSENGYLYTGGGDKTIKAWSLKDGTLSGSMNGHKSVVSALLACNGILYSGSWDGTVRLWSLADRSLLTVLGEDSSGSLGSVLCLAANMDMLVATHENGSIKVWRNDVFKKTMKLHDGAIFATSMQGKQLVTGGRDKAINVQELSGDEFEIDCRHLGSIHSNSTVTALLCWQDKLYVGYADRFIKVYYYGK</sequence>
<evidence type="ECO:0000256" key="7">
    <source>
        <dbReference type="PROSITE-ProRule" id="PRU00221"/>
    </source>
</evidence>
<name>A0A6J1CH26_MOMCH</name>
<dbReference type="Pfam" id="PF00400">
    <property type="entry name" value="WD40"/>
    <property type="match status" value="2"/>
</dbReference>
<dbReference type="InterPro" id="IPR011009">
    <property type="entry name" value="Kinase-like_dom_sf"/>
</dbReference>
<dbReference type="RefSeq" id="XP_022140028.1">
    <property type="nucleotide sequence ID" value="XM_022284336.1"/>
</dbReference>
<dbReference type="InterPro" id="IPR027370">
    <property type="entry name" value="Znf-RING_euk"/>
</dbReference>
<feature type="repeat" description="WD" evidence="7">
    <location>
        <begin position="671"/>
        <end position="710"/>
    </location>
</feature>
<dbReference type="SMART" id="SM00184">
    <property type="entry name" value="RING"/>
    <property type="match status" value="1"/>
</dbReference>